<keyword evidence="5" id="KW-0732">Signal</keyword>
<evidence type="ECO:0000256" key="5">
    <source>
        <dbReference type="SAM" id="SignalP"/>
    </source>
</evidence>
<evidence type="ECO:0000256" key="2">
    <source>
        <dbReference type="ARBA" id="ARBA00023043"/>
    </source>
</evidence>
<evidence type="ECO:0000313" key="7">
    <source>
        <dbReference type="Proteomes" id="UP001139486"/>
    </source>
</evidence>
<keyword evidence="1" id="KW-0677">Repeat</keyword>
<dbReference type="SMART" id="SM00248">
    <property type="entry name" value="ANK"/>
    <property type="match status" value="1"/>
</dbReference>
<dbReference type="Gene3D" id="1.25.40.20">
    <property type="entry name" value="Ankyrin repeat-containing domain"/>
    <property type="match status" value="1"/>
</dbReference>
<accession>A0A9X2HPZ7</accession>
<comment type="caution">
    <text evidence="6">The sequence shown here is derived from an EMBL/GenBank/DDBJ whole genome shotgun (WGS) entry which is preliminary data.</text>
</comment>
<dbReference type="AlphaFoldDB" id="A0A9X2HPZ7"/>
<proteinExistence type="predicted"/>
<dbReference type="PROSITE" id="PS50297">
    <property type="entry name" value="ANK_REP_REGION"/>
    <property type="match status" value="1"/>
</dbReference>
<reference evidence="6" key="1">
    <citation type="submission" date="2022-05" db="EMBL/GenBank/DDBJ databases">
        <title>Sphingomonas sp. strain RP10 Genome sequencing and assembly.</title>
        <authorList>
            <person name="Kim I."/>
        </authorList>
    </citation>
    <scope>NUCLEOTIDE SEQUENCE</scope>
    <source>
        <strain evidence="6">RP10</strain>
    </source>
</reference>
<dbReference type="GO" id="GO:0085020">
    <property type="term" value="P:protein K6-linked ubiquitination"/>
    <property type="evidence" value="ECO:0007669"/>
    <property type="project" value="TreeGrafter"/>
</dbReference>
<dbReference type="PANTHER" id="PTHR24171">
    <property type="entry name" value="ANKYRIN REPEAT DOMAIN-CONTAINING PROTEIN 39-RELATED"/>
    <property type="match status" value="1"/>
</dbReference>
<name>A0A9X2HPZ7_9SPHN</name>
<dbReference type="Pfam" id="PF13857">
    <property type="entry name" value="Ank_5"/>
    <property type="match status" value="1"/>
</dbReference>
<dbReference type="EMBL" id="JAMLDY010000005">
    <property type="protein sequence ID" value="MCP3734327.1"/>
    <property type="molecule type" value="Genomic_DNA"/>
</dbReference>
<evidence type="ECO:0000256" key="4">
    <source>
        <dbReference type="SAM" id="MobiDB-lite"/>
    </source>
</evidence>
<dbReference type="GO" id="GO:0004842">
    <property type="term" value="F:ubiquitin-protein transferase activity"/>
    <property type="evidence" value="ECO:0007669"/>
    <property type="project" value="TreeGrafter"/>
</dbReference>
<keyword evidence="7" id="KW-1185">Reference proteome</keyword>
<evidence type="ECO:0000256" key="3">
    <source>
        <dbReference type="PROSITE-ProRule" id="PRU00023"/>
    </source>
</evidence>
<dbReference type="SUPFAM" id="SSF48403">
    <property type="entry name" value="Ankyrin repeat"/>
    <property type="match status" value="1"/>
</dbReference>
<feature type="region of interest" description="Disordered" evidence="4">
    <location>
        <begin position="120"/>
        <end position="142"/>
    </location>
</feature>
<dbReference type="RefSeq" id="WP_254288405.1">
    <property type="nucleotide sequence ID" value="NZ_JAMLDY010000005.1"/>
</dbReference>
<keyword evidence="2 3" id="KW-0040">ANK repeat</keyword>
<feature type="signal peptide" evidence="5">
    <location>
        <begin position="1"/>
        <end position="22"/>
    </location>
</feature>
<evidence type="ECO:0000256" key="1">
    <source>
        <dbReference type="ARBA" id="ARBA00022737"/>
    </source>
</evidence>
<dbReference type="Proteomes" id="UP001139486">
    <property type="component" value="Unassembled WGS sequence"/>
</dbReference>
<dbReference type="InterPro" id="IPR002110">
    <property type="entry name" value="Ankyrin_rpt"/>
</dbReference>
<feature type="chain" id="PRO_5040832208" evidence="5">
    <location>
        <begin position="23"/>
        <end position="195"/>
    </location>
</feature>
<organism evidence="6 7">
    <name type="scientific">Sphingomonas liriopis</name>
    <dbReference type="NCBI Taxonomy" id="2949094"/>
    <lineage>
        <taxon>Bacteria</taxon>
        <taxon>Pseudomonadati</taxon>
        <taxon>Pseudomonadota</taxon>
        <taxon>Alphaproteobacteria</taxon>
        <taxon>Sphingomonadales</taxon>
        <taxon>Sphingomonadaceae</taxon>
        <taxon>Sphingomonas</taxon>
    </lineage>
</organism>
<evidence type="ECO:0000313" key="6">
    <source>
        <dbReference type="EMBL" id="MCP3734327.1"/>
    </source>
</evidence>
<dbReference type="InterPro" id="IPR036770">
    <property type="entry name" value="Ankyrin_rpt-contain_sf"/>
</dbReference>
<dbReference type="PROSITE" id="PS50088">
    <property type="entry name" value="ANK_REPEAT"/>
    <property type="match status" value="1"/>
</dbReference>
<gene>
    <name evidence="6" type="ORF">M9979_05470</name>
</gene>
<dbReference type="PANTHER" id="PTHR24171:SF8">
    <property type="entry name" value="BRCA1-ASSOCIATED RING DOMAIN PROTEIN 1"/>
    <property type="match status" value="1"/>
</dbReference>
<feature type="repeat" description="ANK" evidence="3">
    <location>
        <begin position="59"/>
        <end position="91"/>
    </location>
</feature>
<protein>
    <submittedName>
        <fullName evidence="6">Ankyrin repeat domain-containing protein</fullName>
    </submittedName>
</protein>
<sequence>MNWRGTFGAVLLAGSAFTASWAASDPFDDARHHVVNKENAEALRLVDSGQFSVDQPNYEGWTLLHYAAEAGNLEMVKALLERGADATLKTKWGSTPGNVASATMIKAVLLQAVQRRQGVGPTATRPVIPTVRAPSSPARPAGTVIAKSKAPSVESKGELACNRKWKADYDLCSDTTCKMTTYRKHAQCSKTGRYW</sequence>